<evidence type="ECO:0000313" key="3">
    <source>
        <dbReference type="Proteomes" id="UP000184071"/>
    </source>
</evidence>
<dbReference type="Proteomes" id="UP000184071">
    <property type="component" value="Unassembled WGS sequence"/>
</dbReference>
<feature type="chain" id="PRO_5009913320" description="Cytochrome c domain-containing protein" evidence="1">
    <location>
        <begin position="21"/>
        <end position="482"/>
    </location>
</feature>
<dbReference type="RefSeq" id="WP_073416795.1">
    <property type="nucleotide sequence ID" value="NZ_FQWC01000006.1"/>
</dbReference>
<accession>A0A1M5QZU4</accession>
<dbReference type="PROSITE" id="PS51257">
    <property type="entry name" value="PROKAR_LIPOPROTEIN"/>
    <property type="match status" value="1"/>
</dbReference>
<feature type="signal peptide" evidence="1">
    <location>
        <begin position="1"/>
        <end position="20"/>
    </location>
</feature>
<reference evidence="3" key="1">
    <citation type="submission" date="2016-11" db="EMBL/GenBank/DDBJ databases">
        <authorList>
            <person name="Varghese N."/>
            <person name="Submissions S."/>
        </authorList>
    </citation>
    <scope>NUCLEOTIDE SEQUENCE [LARGE SCALE GENOMIC DNA]</scope>
    <source>
        <strain evidence="3">DSM 17963</strain>
    </source>
</reference>
<gene>
    <name evidence="2" type="ORF">SAMN05443663_10671</name>
</gene>
<dbReference type="OrthoDB" id="280897at2"/>
<keyword evidence="3" id="KW-1185">Reference proteome</keyword>
<protein>
    <recommendedName>
        <fullName evidence="4">Cytochrome c domain-containing protein</fullName>
    </recommendedName>
</protein>
<organism evidence="2 3">
    <name type="scientific">Flavobacterium defluvii</name>
    <dbReference type="NCBI Taxonomy" id="370979"/>
    <lineage>
        <taxon>Bacteria</taxon>
        <taxon>Pseudomonadati</taxon>
        <taxon>Bacteroidota</taxon>
        <taxon>Flavobacteriia</taxon>
        <taxon>Flavobacteriales</taxon>
        <taxon>Flavobacteriaceae</taxon>
        <taxon>Flavobacterium</taxon>
    </lineage>
</organism>
<keyword evidence="1" id="KW-0732">Signal</keyword>
<evidence type="ECO:0000313" key="2">
    <source>
        <dbReference type="EMBL" id="SHH19645.1"/>
    </source>
</evidence>
<evidence type="ECO:0000256" key="1">
    <source>
        <dbReference type="SAM" id="SignalP"/>
    </source>
</evidence>
<dbReference type="AlphaFoldDB" id="A0A1M5QZU4"/>
<name>A0A1M5QZU4_9FLAO</name>
<proteinExistence type="predicted"/>
<dbReference type="EMBL" id="FQWC01000006">
    <property type="protein sequence ID" value="SHH19645.1"/>
    <property type="molecule type" value="Genomic_DNA"/>
</dbReference>
<sequence length="482" mass="53190">MKTTKMVLLCILLTSFFACKKDYKEEKENYTTVNKSSASSECLAPANWFTIVNNTRQTPPPNEGPTSVFANNATVTNCDFHQWSWQKFLWLTNEVNGKPQFINNLIQVNAAGQRLDPSNGIVLTDTAQASGSTDILKTPTYTSGVPKSATVYYSIFMDKLLYATMLKYGPIAKKDPSQVKGITFPVGALELKTSWIDASALKDPSTYFVTQGVINGVKTKVALLGMHVVGIVENHPEFVWATFEHENLAPAYDWSKATPTTDAPVTSTVDYPFFNKTSTATVTNITSGNGIYTDVFSVYKYGVPVEKAMKGSHNVQLFMQTSQNGSENLNNIRTINESVKKQLTGIWNNYFYNGSLWINTAGYNGTPAQAALLDSLSYDLSNSAPGKLTRGSTSAYNITMETYVQVGFSPSSIHGNSVSNLVNCFSCHNTSDNNSNSPLFISHVFTGYVQNLQGLNRTQIKDKHVKEIVKQFNLRAKLRAKK</sequence>
<dbReference type="STRING" id="370979.SAMN05443663_10671"/>
<evidence type="ECO:0008006" key="4">
    <source>
        <dbReference type="Google" id="ProtNLM"/>
    </source>
</evidence>